<gene>
    <name evidence="1" type="ORF">NE695_04660</name>
</gene>
<name>A0ABT1RX09_9FIRM</name>
<accession>A0ABT1RX09</accession>
<proteinExistence type="predicted"/>
<dbReference type="EMBL" id="JANFZH010000007">
    <property type="protein sequence ID" value="MCQ4839204.1"/>
    <property type="molecule type" value="Genomic_DNA"/>
</dbReference>
<protein>
    <submittedName>
        <fullName evidence="1">Uncharacterized protein</fullName>
    </submittedName>
</protein>
<evidence type="ECO:0000313" key="1">
    <source>
        <dbReference type="EMBL" id="MCQ4839204.1"/>
    </source>
</evidence>
<reference evidence="1 2" key="1">
    <citation type="submission" date="2022-06" db="EMBL/GenBank/DDBJ databases">
        <title>Isolation of gut microbiota from human fecal samples.</title>
        <authorList>
            <person name="Pamer E.G."/>
            <person name="Barat B."/>
            <person name="Waligurski E."/>
            <person name="Medina S."/>
            <person name="Paddock L."/>
            <person name="Mostad J."/>
        </authorList>
    </citation>
    <scope>NUCLEOTIDE SEQUENCE [LARGE SCALE GENOMIC DNA]</scope>
    <source>
        <strain evidence="1 2">DFI.9.73</strain>
    </source>
</reference>
<organism evidence="1 2">
    <name type="scientific">Neglectibacter timonensis</name>
    <dbReference type="NCBI Taxonomy" id="1776382"/>
    <lineage>
        <taxon>Bacteria</taxon>
        <taxon>Bacillati</taxon>
        <taxon>Bacillota</taxon>
        <taxon>Clostridia</taxon>
        <taxon>Eubacteriales</taxon>
        <taxon>Oscillospiraceae</taxon>
        <taxon>Neglectibacter</taxon>
    </lineage>
</organism>
<sequence>MNGRPATLQEFPSQVHHRIYLERAFLVPLEVSLQNEEDLPADLAEGCRQYYEFLQRLLSGLYDDPLRFGLPAGAFEAFLNGSKPHAKKRQDPKGYDKLRSVTYSAGTTYQRFLYRFCREAALRGDQLFLEGKAWEKLMHEFRGDRKQRPDDFLTGVPYPLRLARLREYGLELESGEASGVLCCPGRPLMLRAMKALADAGQRVKPFDWYGIHYCEFRHLLSPCKPTFEDVVRHLDGERQRPLRAIHQYLLDHKARPSCTTFHKVDYKYRGVQAVQIGIDEFSVRSLKNQIYVRVNGAYWWWPDGEKLVNGQLLRRDAELQEYAQRHVNYCTGCSTSHDHGGYATILGRRKCLCGGIDFKAFTPGMEEVPQLEKLIDIRLELTDCIKAEEKERLRKRGRLPYEKDR</sequence>
<keyword evidence="2" id="KW-1185">Reference proteome</keyword>
<comment type="caution">
    <text evidence="1">The sequence shown here is derived from an EMBL/GenBank/DDBJ whole genome shotgun (WGS) entry which is preliminary data.</text>
</comment>
<dbReference type="Proteomes" id="UP001524473">
    <property type="component" value="Unassembled WGS sequence"/>
</dbReference>
<dbReference type="RefSeq" id="WP_147578641.1">
    <property type="nucleotide sequence ID" value="NZ_CABKVV010000014.1"/>
</dbReference>
<evidence type="ECO:0000313" key="2">
    <source>
        <dbReference type="Proteomes" id="UP001524473"/>
    </source>
</evidence>
<dbReference type="GeneID" id="90534005"/>